<comment type="caution">
    <text evidence="1">The sequence shown here is derived from an EMBL/GenBank/DDBJ whole genome shotgun (WGS) entry which is preliminary data.</text>
</comment>
<accession>X1LTT1</accession>
<sequence length="44" mass="4778">MGGFLGVHHIVHLDMMGEGFPVNGDGMEFTEKLLEEVVENGSMS</sequence>
<dbReference type="EMBL" id="BARU01045888">
    <property type="protein sequence ID" value="GAH97513.1"/>
    <property type="molecule type" value="Genomic_DNA"/>
</dbReference>
<name>X1LTT1_9ZZZZ</name>
<gene>
    <name evidence="1" type="ORF">S03H2_69449</name>
</gene>
<organism evidence="1">
    <name type="scientific">marine sediment metagenome</name>
    <dbReference type="NCBI Taxonomy" id="412755"/>
    <lineage>
        <taxon>unclassified sequences</taxon>
        <taxon>metagenomes</taxon>
        <taxon>ecological metagenomes</taxon>
    </lineage>
</organism>
<proteinExistence type="predicted"/>
<dbReference type="AlphaFoldDB" id="X1LTT1"/>
<protein>
    <submittedName>
        <fullName evidence="1">Uncharacterized protein</fullName>
    </submittedName>
</protein>
<evidence type="ECO:0000313" key="1">
    <source>
        <dbReference type="EMBL" id="GAH97513.1"/>
    </source>
</evidence>
<reference evidence="1" key="1">
    <citation type="journal article" date="2014" name="Front. Microbiol.">
        <title>High frequency of phylogenetically diverse reductive dehalogenase-homologous genes in deep subseafloor sedimentary metagenomes.</title>
        <authorList>
            <person name="Kawai M."/>
            <person name="Futagami T."/>
            <person name="Toyoda A."/>
            <person name="Takaki Y."/>
            <person name="Nishi S."/>
            <person name="Hori S."/>
            <person name="Arai W."/>
            <person name="Tsubouchi T."/>
            <person name="Morono Y."/>
            <person name="Uchiyama I."/>
            <person name="Ito T."/>
            <person name="Fujiyama A."/>
            <person name="Inagaki F."/>
            <person name="Takami H."/>
        </authorList>
    </citation>
    <scope>NUCLEOTIDE SEQUENCE</scope>
    <source>
        <strain evidence="1">Expedition CK06-06</strain>
    </source>
</reference>